<evidence type="ECO:0000256" key="1">
    <source>
        <dbReference type="ARBA" id="ARBA00004442"/>
    </source>
</evidence>
<dbReference type="SUPFAM" id="SSF48452">
    <property type="entry name" value="TPR-like"/>
    <property type="match status" value="1"/>
</dbReference>
<evidence type="ECO:0000313" key="9">
    <source>
        <dbReference type="EMBL" id="MFD2587350.1"/>
    </source>
</evidence>
<dbReference type="RefSeq" id="WP_377766888.1">
    <property type="nucleotide sequence ID" value="NZ_JBHULB010000013.1"/>
</dbReference>
<dbReference type="InterPro" id="IPR012944">
    <property type="entry name" value="SusD_RagB_dom"/>
</dbReference>
<feature type="chain" id="PRO_5046991553" evidence="6">
    <location>
        <begin position="26"/>
        <end position="526"/>
    </location>
</feature>
<evidence type="ECO:0000256" key="6">
    <source>
        <dbReference type="SAM" id="SignalP"/>
    </source>
</evidence>
<dbReference type="Gene3D" id="1.25.40.390">
    <property type="match status" value="1"/>
</dbReference>
<reference evidence="10" key="1">
    <citation type="journal article" date="2019" name="Int. J. Syst. Evol. Microbiol.">
        <title>The Global Catalogue of Microorganisms (GCM) 10K type strain sequencing project: providing services to taxonomists for standard genome sequencing and annotation.</title>
        <authorList>
            <consortium name="The Broad Institute Genomics Platform"/>
            <consortium name="The Broad Institute Genome Sequencing Center for Infectious Disease"/>
            <person name="Wu L."/>
            <person name="Ma J."/>
        </authorList>
    </citation>
    <scope>NUCLEOTIDE SEQUENCE [LARGE SCALE GENOMIC DNA]</scope>
    <source>
        <strain evidence="10">KCTC 52368</strain>
    </source>
</reference>
<proteinExistence type="inferred from homology"/>
<evidence type="ECO:0000259" key="8">
    <source>
        <dbReference type="Pfam" id="PF14322"/>
    </source>
</evidence>
<comment type="caution">
    <text evidence="9">The sequence shown here is derived from an EMBL/GenBank/DDBJ whole genome shotgun (WGS) entry which is preliminary data.</text>
</comment>
<dbReference type="Pfam" id="PF14322">
    <property type="entry name" value="SusD-like_3"/>
    <property type="match status" value="1"/>
</dbReference>
<name>A0ABW5MVY7_9FLAO</name>
<evidence type="ECO:0000259" key="7">
    <source>
        <dbReference type="Pfam" id="PF07980"/>
    </source>
</evidence>
<protein>
    <submittedName>
        <fullName evidence="9">RagB/SusD family nutrient uptake outer membrane protein</fullName>
    </submittedName>
</protein>
<keyword evidence="10" id="KW-1185">Reference proteome</keyword>
<gene>
    <name evidence="9" type="ORF">ACFSQJ_10435</name>
</gene>
<keyword evidence="3 6" id="KW-0732">Signal</keyword>
<organism evidence="9 10">
    <name type="scientific">Croceitalea marina</name>
    <dbReference type="NCBI Taxonomy" id="1775166"/>
    <lineage>
        <taxon>Bacteria</taxon>
        <taxon>Pseudomonadati</taxon>
        <taxon>Bacteroidota</taxon>
        <taxon>Flavobacteriia</taxon>
        <taxon>Flavobacteriales</taxon>
        <taxon>Flavobacteriaceae</taxon>
        <taxon>Croceitalea</taxon>
    </lineage>
</organism>
<evidence type="ECO:0000256" key="2">
    <source>
        <dbReference type="ARBA" id="ARBA00006275"/>
    </source>
</evidence>
<keyword evidence="4" id="KW-0472">Membrane</keyword>
<keyword evidence="5" id="KW-0998">Cell outer membrane</keyword>
<comment type="subcellular location">
    <subcellularLocation>
        <location evidence="1">Cell outer membrane</location>
    </subcellularLocation>
</comment>
<feature type="domain" description="SusD-like N-terminal" evidence="8">
    <location>
        <begin position="102"/>
        <end position="224"/>
    </location>
</feature>
<dbReference type="InterPro" id="IPR011990">
    <property type="entry name" value="TPR-like_helical_dom_sf"/>
</dbReference>
<evidence type="ECO:0000256" key="4">
    <source>
        <dbReference type="ARBA" id="ARBA00023136"/>
    </source>
</evidence>
<evidence type="ECO:0000313" key="10">
    <source>
        <dbReference type="Proteomes" id="UP001597526"/>
    </source>
</evidence>
<evidence type="ECO:0000256" key="3">
    <source>
        <dbReference type="ARBA" id="ARBA00022729"/>
    </source>
</evidence>
<accession>A0ABW5MVY7</accession>
<evidence type="ECO:0000256" key="5">
    <source>
        <dbReference type="ARBA" id="ARBA00023237"/>
    </source>
</evidence>
<comment type="similarity">
    <text evidence="2">Belongs to the SusD family.</text>
</comment>
<dbReference type="Proteomes" id="UP001597526">
    <property type="component" value="Unassembled WGS sequence"/>
</dbReference>
<dbReference type="EMBL" id="JBHULB010000013">
    <property type="protein sequence ID" value="MFD2587350.1"/>
    <property type="molecule type" value="Genomic_DNA"/>
</dbReference>
<dbReference type="Pfam" id="PF07980">
    <property type="entry name" value="SusD_RagB"/>
    <property type="match status" value="1"/>
</dbReference>
<dbReference type="InterPro" id="IPR033985">
    <property type="entry name" value="SusD-like_N"/>
</dbReference>
<sequence length="526" mass="59471">MKNIQKKMKTGIALLAISLVSLNCSDDILNQTNPNSITPASFWQNADDANRGAFGMYTPFTNIWYYTRFEIFTSDYRDDVINGFNTSERTAVGYFSGTADSNATFWVWQAMFQGVARANEVIFNVPNIDMDATLRDNIVGEGHFVRAFNYFNLLNNWRNIPIITLPTSEYDLNEVMQAPPEDVWAQIELDLQTARDLLPNSWSAEFTGRATAGAAAGLLGKTYLYQGKWAEAKAVFSEIMAGTYGSYQLMDDYAANFTEEFENNAESLFEIQLVNDGNGGWGGDGPGRGKGSAYQADLAPRGFTNQNGMRVNQWAYDLFTDEVTVNGELDPRIYTTLFANSDETTEYQGKTLAFKTFTDKTFLEAYPDTDLDKPIPIYANKWMDWEFTGRVESRDGGWHGGGNNLRLLRYSDILLMFAEAEFMLNGSTPAALDAINQVRARVDMPAFTSITMQDIEDERVKELTFERTRYYDLLRWGKVVERIVNNPDLKSESAGTGAYKPGREYIAIPQNDIDRNFPRWTQNEGY</sequence>
<feature type="domain" description="RagB/SusD" evidence="7">
    <location>
        <begin position="266"/>
        <end position="526"/>
    </location>
</feature>
<feature type="signal peptide" evidence="6">
    <location>
        <begin position="1"/>
        <end position="25"/>
    </location>
</feature>